<dbReference type="AlphaFoldDB" id="A0A4V6I7F4"/>
<evidence type="ECO:0000256" key="1">
    <source>
        <dbReference type="SAM" id="MobiDB-lite"/>
    </source>
</evidence>
<comment type="caution">
    <text evidence="2">The sequence shown here is derived from an EMBL/GenBank/DDBJ whole genome shotgun (WGS) entry which is preliminary data.</text>
</comment>
<organism evidence="2 3">
    <name type="scientific">Steinernema carpocapsae</name>
    <name type="common">Entomopathogenic nematode</name>
    <dbReference type="NCBI Taxonomy" id="34508"/>
    <lineage>
        <taxon>Eukaryota</taxon>
        <taxon>Metazoa</taxon>
        <taxon>Ecdysozoa</taxon>
        <taxon>Nematoda</taxon>
        <taxon>Chromadorea</taxon>
        <taxon>Rhabditida</taxon>
        <taxon>Tylenchina</taxon>
        <taxon>Panagrolaimomorpha</taxon>
        <taxon>Strongyloidoidea</taxon>
        <taxon>Steinernematidae</taxon>
        <taxon>Steinernema</taxon>
    </lineage>
</organism>
<accession>A0A4V6I7F4</accession>
<protein>
    <submittedName>
        <fullName evidence="2">Uncharacterized protein</fullName>
    </submittedName>
</protein>
<dbReference type="EMBL" id="CM016762">
    <property type="protein sequence ID" value="TMS33893.1"/>
    <property type="molecule type" value="Genomic_DNA"/>
</dbReference>
<reference evidence="2 3" key="2">
    <citation type="journal article" date="2019" name="G3 (Bethesda)">
        <title>Hybrid Assembly of the Genome of the Entomopathogenic Nematode Steinernema carpocapsae Identifies the X-Chromosome.</title>
        <authorList>
            <person name="Serra L."/>
            <person name="Macchietto M."/>
            <person name="Macias-Munoz A."/>
            <person name="McGill C.J."/>
            <person name="Rodriguez I.M."/>
            <person name="Rodriguez B."/>
            <person name="Murad R."/>
            <person name="Mortazavi A."/>
        </authorList>
    </citation>
    <scope>NUCLEOTIDE SEQUENCE [LARGE SCALE GENOMIC DNA]</scope>
    <source>
        <strain evidence="2 3">ALL</strain>
    </source>
</reference>
<feature type="compositionally biased region" description="Basic and acidic residues" evidence="1">
    <location>
        <begin position="24"/>
        <end position="37"/>
    </location>
</feature>
<keyword evidence="3" id="KW-1185">Reference proteome</keyword>
<dbReference type="Proteomes" id="UP000298663">
    <property type="component" value="Chromosome X"/>
</dbReference>
<dbReference type="EMBL" id="AZBU02000001">
    <property type="protein sequence ID" value="TMS33893.1"/>
    <property type="molecule type" value="Genomic_DNA"/>
</dbReference>
<evidence type="ECO:0000313" key="3">
    <source>
        <dbReference type="Proteomes" id="UP000298663"/>
    </source>
</evidence>
<proteinExistence type="predicted"/>
<reference evidence="2 3" key="1">
    <citation type="journal article" date="2015" name="Genome Biol.">
        <title>Comparative genomics of Steinernema reveals deeply conserved gene regulatory networks.</title>
        <authorList>
            <person name="Dillman A.R."/>
            <person name="Macchietto M."/>
            <person name="Porter C.F."/>
            <person name="Rogers A."/>
            <person name="Williams B."/>
            <person name="Antoshechkin I."/>
            <person name="Lee M.M."/>
            <person name="Goodwin Z."/>
            <person name="Lu X."/>
            <person name="Lewis E.E."/>
            <person name="Goodrich-Blair H."/>
            <person name="Stock S.P."/>
            <person name="Adams B.J."/>
            <person name="Sternberg P.W."/>
            <person name="Mortazavi A."/>
        </authorList>
    </citation>
    <scope>NUCLEOTIDE SEQUENCE [LARGE SCALE GENOMIC DNA]</scope>
    <source>
        <strain evidence="2 3">ALL</strain>
    </source>
</reference>
<evidence type="ECO:0000313" key="2">
    <source>
        <dbReference type="EMBL" id="TMS33893.1"/>
    </source>
</evidence>
<sequence length="287" mass="32549">MAEEPSKPNADLPVILQSPADLSLKPEGEVPSKKSFDEMMAGVADKIREQMKLSPNREPSKQENEESAEPAEVHEKLTIPIFAMVLSDDLFLLQVAIKNLFRMKKSKTLNFIFLRNVATLPSFVLTNLCTEDIEGVGPIHFRCPMMRYFTWEVKLSELFGGEVGPAKKGDILSFHFDENMKYQVKATFAGIESKYALPFTHPSEPVFFGLRFDRKELYLENFDAMQEILAPIACLESVISVLDYLHSTAKPEQCDICTFDIHKEVLIPCGHVLCRRCCHRIPPPLLQ</sequence>
<name>A0A4V6I7F4_STECR</name>
<gene>
    <name evidence="2" type="ORF">L596_001581</name>
</gene>
<feature type="region of interest" description="Disordered" evidence="1">
    <location>
        <begin position="1"/>
        <end position="72"/>
    </location>
</feature>
<dbReference type="CDD" id="cd16449">
    <property type="entry name" value="RING-HC"/>
    <property type="match status" value="1"/>
</dbReference>